<evidence type="ECO:0008006" key="5">
    <source>
        <dbReference type="Google" id="ProtNLM"/>
    </source>
</evidence>
<accession>A0A7W5F5S5</accession>
<reference evidence="3 4" key="1">
    <citation type="submission" date="2020-08" db="EMBL/GenBank/DDBJ databases">
        <title>Genomic Encyclopedia of Type Strains, Phase III (KMG-III): the genomes of soil and plant-associated and newly described type strains.</title>
        <authorList>
            <person name="Whitman W."/>
        </authorList>
    </citation>
    <scope>NUCLEOTIDE SEQUENCE [LARGE SCALE GENOMIC DNA]</scope>
    <source>
        <strain evidence="3 4">CECT 3237</strain>
    </source>
</reference>
<dbReference type="RefSeq" id="WP_184599045.1">
    <property type="nucleotide sequence ID" value="NZ_BMUP01000002.1"/>
</dbReference>
<dbReference type="Gene3D" id="2.40.10.10">
    <property type="entry name" value="Trypsin-like serine proteases"/>
    <property type="match status" value="2"/>
</dbReference>
<sequence length="345" mass="37375">MAELASRQRIHLLADGNPPEPEVHRPDGARRNLWRVDVPVGSEGEAALPGSTAIRSHPEELLSEIDPDVDLRGYRPEWLDLLYVPRLLPSRRREPLRRLSGGLIQPDLVFGNDNRTELAETSYPWGNVGIVFTSEGGVGAGALVGNRLVATAGHVVPWRDIAAGNWWMRFVPAYYNGQSLHGAGVESFVSDIRGYNPGTGADYEAAGYDWAVCRLYEPLGATDRLGHFGVNGYNPDWNSQPWWTHMGYPQGMWFVGASLQGGIAIFDDDSDSNGGVELEHRGDTSGGNSGGPMFAFWGSDPRLIGVQAGSEEDVVVFPPGTELGNVAAGGPGFSNLVAWGRTNWP</sequence>
<name>A0A7W5F5S5_9ACTN</name>
<dbReference type="InterPro" id="IPR009003">
    <property type="entry name" value="Peptidase_S1_PA"/>
</dbReference>
<organism evidence="3 4">
    <name type="scientific">Streptomyces violarus</name>
    <dbReference type="NCBI Taxonomy" id="67380"/>
    <lineage>
        <taxon>Bacteria</taxon>
        <taxon>Bacillati</taxon>
        <taxon>Actinomycetota</taxon>
        <taxon>Actinomycetes</taxon>
        <taxon>Kitasatosporales</taxon>
        <taxon>Streptomycetaceae</taxon>
        <taxon>Streptomyces</taxon>
    </lineage>
</organism>
<protein>
    <recommendedName>
        <fullName evidence="5">Serine protease</fullName>
    </recommendedName>
</protein>
<evidence type="ECO:0000256" key="2">
    <source>
        <dbReference type="SAM" id="MobiDB-lite"/>
    </source>
</evidence>
<evidence type="ECO:0000256" key="1">
    <source>
        <dbReference type="ARBA" id="ARBA00022729"/>
    </source>
</evidence>
<dbReference type="InterPro" id="IPR043504">
    <property type="entry name" value="Peptidase_S1_PA_chymotrypsin"/>
</dbReference>
<proteinExistence type="predicted"/>
<comment type="caution">
    <text evidence="3">The sequence shown here is derived from an EMBL/GenBank/DDBJ whole genome shotgun (WGS) entry which is preliminary data.</text>
</comment>
<feature type="region of interest" description="Disordered" evidence="2">
    <location>
        <begin position="1"/>
        <end position="28"/>
    </location>
</feature>
<dbReference type="EMBL" id="JACHXE010000010">
    <property type="protein sequence ID" value="MBB3080928.1"/>
    <property type="molecule type" value="Genomic_DNA"/>
</dbReference>
<dbReference type="AlphaFoldDB" id="A0A7W5F5S5"/>
<keyword evidence="1" id="KW-0732">Signal</keyword>
<dbReference type="Proteomes" id="UP000572907">
    <property type="component" value="Unassembled WGS sequence"/>
</dbReference>
<gene>
    <name evidence="3" type="ORF">FHS41_007482</name>
</gene>
<dbReference type="PANTHER" id="PTHR15462:SF8">
    <property type="entry name" value="SERINE PROTEASE"/>
    <property type="match status" value="1"/>
</dbReference>
<evidence type="ECO:0000313" key="4">
    <source>
        <dbReference type="Proteomes" id="UP000572907"/>
    </source>
</evidence>
<dbReference type="SUPFAM" id="SSF50494">
    <property type="entry name" value="Trypsin-like serine proteases"/>
    <property type="match status" value="1"/>
</dbReference>
<keyword evidence="4" id="KW-1185">Reference proteome</keyword>
<evidence type="ECO:0000313" key="3">
    <source>
        <dbReference type="EMBL" id="MBB3080928.1"/>
    </source>
</evidence>
<dbReference type="PANTHER" id="PTHR15462">
    <property type="entry name" value="SERINE PROTEASE"/>
    <property type="match status" value="1"/>
</dbReference>
<dbReference type="InterPro" id="IPR050966">
    <property type="entry name" value="Glutamyl_endopeptidase"/>
</dbReference>